<accession>A0AAN9YMW5</accession>
<feature type="transmembrane region" description="Helical" evidence="4">
    <location>
        <begin position="426"/>
        <end position="450"/>
    </location>
</feature>
<feature type="compositionally biased region" description="Low complexity" evidence="3">
    <location>
        <begin position="738"/>
        <end position="749"/>
    </location>
</feature>
<keyword evidence="2" id="KW-0677">Repeat</keyword>
<feature type="region of interest" description="Disordered" evidence="3">
    <location>
        <begin position="559"/>
        <end position="773"/>
    </location>
</feature>
<name>A0AAN9YMW5_9PEZI</name>
<proteinExistence type="predicted"/>
<keyword evidence="4" id="KW-1133">Transmembrane helix</keyword>
<dbReference type="Proteomes" id="UP001320420">
    <property type="component" value="Unassembled WGS sequence"/>
</dbReference>
<dbReference type="InterPro" id="IPR015915">
    <property type="entry name" value="Kelch-typ_b-propeller"/>
</dbReference>
<sequence>MNTSEIFETISKAPNGNAATNFAPNYYDGAMLANDHEFFLYGGLLRRTDVFSPPDADAVLAYQISQYGTPKPDFHPGFAQNELPDGLTRYITFGGAANAPSENKGWYFGGMHAPGWGPVYYPSANESINPTNTSNTLITLDMSVQYEEKWANATLPEEIKGRADPAVVWVPVSEQGILVVLGGVSYPDYNNPTADSQNAAQSQKESPIFMSTIDIYDIARDKWYQQPTIGGPSQLTQGCAVVAVAQDYSSYNIYYYGGYDGINADGDYNDDVWILSLPSFMWMKVSSGSAEHGRAGHKCVMPYPDQMVVIGGGATAKTGNGINCVEENIMLNFNLTEGKWLDAYDPDVWANYGVPQMIHLMIGGDYSGGATMTTPTPTGWADDELAAVFATPYETSKLKTYFPYTAESNDSSRENSESSERGLPPWVPPVLGVILGLVFITAIVVAILLYRRRRLLKGGINGRINSHSDEQGHRIISWIRGQSNSDKAATVTTDDTPPLQSDDMESRVQGTPVRSPEMVHHRQVPFEMADTQLVELMDTSPRVELGDTALTPVQIIDKHTHFGSNPHTPRSTTTPTHPSASWHNTAGGSGSMSVSQPDHASSFVSSQHQHTGSTGLPAPPQAHQVRGSFDSQSQYRPDSPALGSVSNNNNNNNNSGGESPVVAPSTPRQRGFDPHDHFRKMSNGSGTVSQPGSPGFAHTQVVGGQPPPGSPLVSPPSPSLGQAAPDYVSVQNRNLITGQQQQGSGSNSSVGGGGNNRRSMFHENPDDLGEQRR</sequence>
<feature type="compositionally biased region" description="Polar residues" evidence="3">
    <location>
        <begin position="581"/>
        <end position="614"/>
    </location>
</feature>
<evidence type="ECO:0000313" key="5">
    <source>
        <dbReference type="EMBL" id="KAK7749961.1"/>
    </source>
</evidence>
<keyword evidence="6" id="KW-1185">Reference proteome</keyword>
<evidence type="ECO:0000313" key="6">
    <source>
        <dbReference type="Proteomes" id="UP001320420"/>
    </source>
</evidence>
<organism evidence="5 6">
    <name type="scientific">Diatrype stigma</name>
    <dbReference type="NCBI Taxonomy" id="117547"/>
    <lineage>
        <taxon>Eukaryota</taxon>
        <taxon>Fungi</taxon>
        <taxon>Dikarya</taxon>
        <taxon>Ascomycota</taxon>
        <taxon>Pezizomycotina</taxon>
        <taxon>Sordariomycetes</taxon>
        <taxon>Xylariomycetidae</taxon>
        <taxon>Xylariales</taxon>
        <taxon>Diatrypaceae</taxon>
        <taxon>Diatrype</taxon>
    </lineage>
</organism>
<gene>
    <name evidence="5" type="ORF">SLS62_008070</name>
</gene>
<dbReference type="PANTHER" id="PTHR46228:SF2">
    <property type="entry name" value="KELCH REPEAT PROTEIN (AFU_ORTHOLOGUE AFUA_4G14350)"/>
    <property type="match status" value="1"/>
</dbReference>
<feature type="region of interest" description="Disordered" evidence="3">
    <location>
        <begin position="486"/>
        <end position="515"/>
    </location>
</feature>
<keyword evidence="4" id="KW-0472">Membrane</keyword>
<evidence type="ECO:0000256" key="4">
    <source>
        <dbReference type="SAM" id="Phobius"/>
    </source>
</evidence>
<comment type="caution">
    <text evidence="5">The sequence shown here is derived from an EMBL/GenBank/DDBJ whole genome shotgun (WGS) entry which is preliminary data.</text>
</comment>
<feature type="compositionally biased region" description="Pro residues" evidence="3">
    <location>
        <begin position="705"/>
        <end position="718"/>
    </location>
</feature>
<dbReference type="AlphaFoldDB" id="A0AAN9YMW5"/>
<dbReference type="PANTHER" id="PTHR46228">
    <property type="entry name" value="KELCH DOMAIN-CONTAINING PROTEIN"/>
    <property type="match status" value="1"/>
</dbReference>
<dbReference type="SUPFAM" id="SSF50965">
    <property type="entry name" value="Galactose oxidase, central domain"/>
    <property type="match status" value="1"/>
</dbReference>
<keyword evidence="4" id="KW-0812">Transmembrane</keyword>
<feature type="compositionally biased region" description="Basic and acidic residues" evidence="3">
    <location>
        <begin position="760"/>
        <end position="773"/>
    </location>
</feature>
<reference evidence="5 6" key="1">
    <citation type="submission" date="2024-02" db="EMBL/GenBank/DDBJ databases">
        <title>De novo assembly and annotation of 12 fungi associated with fruit tree decline syndrome in Ontario, Canada.</title>
        <authorList>
            <person name="Sulman M."/>
            <person name="Ellouze W."/>
            <person name="Ilyukhin E."/>
        </authorList>
    </citation>
    <scope>NUCLEOTIDE SEQUENCE [LARGE SCALE GENOMIC DNA]</scope>
    <source>
        <strain evidence="5 6">M11/M66-122</strain>
    </source>
</reference>
<dbReference type="EMBL" id="JAKJXP020000072">
    <property type="protein sequence ID" value="KAK7749961.1"/>
    <property type="molecule type" value="Genomic_DNA"/>
</dbReference>
<evidence type="ECO:0008006" key="7">
    <source>
        <dbReference type="Google" id="ProtNLM"/>
    </source>
</evidence>
<keyword evidence="1" id="KW-0880">Kelch repeat</keyword>
<dbReference type="InterPro" id="IPR011043">
    <property type="entry name" value="Gal_Oxase/kelch_b-propeller"/>
</dbReference>
<evidence type="ECO:0000256" key="2">
    <source>
        <dbReference type="ARBA" id="ARBA00022737"/>
    </source>
</evidence>
<feature type="compositionally biased region" description="Polar residues" evidence="3">
    <location>
        <begin position="682"/>
        <end position="692"/>
    </location>
</feature>
<dbReference type="Gene3D" id="2.120.10.80">
    <property type="entry name" value="Kelch-type beta propeller"/>
    <property type="match status" value="1"/>
</dbReference>
<feature type="compositionally biased region" description="Polar residues" evidence="3">
    <location>
        <begin position="486"/>
        <end position="499"/>
    </location>
</feature>
<feature type="compositionally biased region" description="Low complexity" evidence="3">
    <location>
        <begin position="566"/>
        <end position="579"/>
    </location>
</feature>
<evidence type="ECO:0000256" key="3">
    <source>
        <dbReference type="SAM" id="MobiDB-lite"/>
    </source>
</evidence>
<evidence type="ECO:0000256" key="1">
    <source>
        <dbReference type="ARBA" id="ARBA00022441"/>
    </source>
</evidence>
<protein>
    <recommendedName>
        <fullName evidence="7">Kelch repeat-containing protein</fullName>
    </recommendedName>
</protein>